<organism evidence="4 5">
    <name type="scientific">Ilyobacter polytropus (strain ATCC 51220 / DSM 2926 / LMG 16218 / CuHBu1)</name>
    <dbReference type="NCBI Taxonomy" id="572544"/>
    <lineage>
        <taxon>Bacteria</taxon>
        <taxon>Fusobacteriati</taxon>
        <taxon>Fusobacteriota</taxon>
        <taxon>Fusobacteriia</taxon>
        <taxon>Fusobacteriales</taxon>
        <taxon>Fusobacteriaceae</taxon>
        <taxon>Ilyobacter</taxon>
    </lineage>
</organism>
<dbReference type="GO" id="GO:1990362">
    <property type="term" value="F:butanol dehydrogenase (NAD+) activity"/>
    <property type="evidence" value="ECO:0007669"/>
    <property type="project" value="InterPro"/>
</dbReference>
<feature type="domain" description="Fe-containing alcohol dehydrogenase-like C-terminal" evidence="3">
    <location>
        <begin position="192"/>
        <end position="388"/>
    </location>
</feature>
<dbReference type="Gene3D" id="3.40.50.1970">
    <property type="match status" value="1"/>
</dbReference>
<dbReference type="PANTHER" id="PTHR43633">
    <property type="entry name" value="ALCOHOL DEHYDROGENASE YQHD"/>
    <property type="match status" value="1"/>
</dbReference>
<gene>
    <name evidence="4" type="ordered locus">Ilyop_0978</name>
</gene>
<dbReference type="Gene3D" id="1.20.1090.10">
    <property type="entry name" value="Dehydroquinate synthase-like - alpha domain"/>
    <property type="match status" value="1"/>
</dbReference>
<dbReference type="HOGENOM" id="CLU_007207_0_4_0"/>
<dbReference type="InterPro" id="IPR056798">
    <property type="entry name" value="ADH_Fe_C"/>
</dbReference>
<dbReference type="GO" id="GO:0005829">
    <property type="term" value="C:cytosol"/>
    <property type="evidence" value="ECO:0007669"/>
    <property type="project" value="TreeGrafter"/>
</dbReference>
<dbReference type="RefSeq" id="WP_013387428.1">
    <property type="nucleotide sequence ID" value="NC_014632.1"/>
</dbReference>
<dbReference type="OrthoDB" id="9801156at2"/>
<dbReference type="KEGG" id="ipo:Ilyop_0978"/>
<dbReference type="GO" id="GO:1990002">
    <property type="term" value="F:methylglyoxal reductase (NADPH) (acetol producing) activity"/>
    <property type="evidence" value="ECO:0007669"/>
    <property type="project" value="TreeGrafter"/>
</dbReference>
<dbReference type="Pfam" id="PF25137">
    <property type="entry name" value="ADH_Fe_C"/>
    <property type="match status" value="1"/>
</dbReference>
<proteinExistence type="predicted"/>
<dbReference type="InterPro" id="IPR044731">
    <property type="entry name" value="BDH-like"/>
</dbReference>
<evidence type="ECO:0000256" key="1">
    <source>
        <dbReference type="ARBA" id="ARBA00023002"/>
    </source>
</evidence>
<feature type="domain" description="Alcohol dehydrogenase iron-type/glycerol dehydrogenase GldA" evidence="2">
    <location>
        <begin position="9"/>
        <end position="180"/>
    </location>
</feature>
<dbReference type="InterPro" id="IPR001670">
    <property type="entry name" value="ADH_Fe/GldA"/>
</dbReference>
<dbReference type="GO" id="GO:0046872">
    <property type="term" value="F:metal ion binding"/>
    <property type="evidence" value="ECO:0007669"/>
    <property type="project" value="InterPro"/>
</dbReference>
<evidence type="ECO:0000313" key="5">
    <source>
        <dbReference type="Proteomes" id="UP000006875"/>
    </source>
</evidence>
<dbReference type="PROSITE" id="PS00913">
    <property type="entry name" value="ADH_IRON_1"/>
    <property type="match status" value="1"/>
</dbReference>
<dbReference type="SUPFAM" id="SSF56796">
    <property type="entry name" value="Dehydroquinate synthase-like"/>
    <property type="match status" value="1"/>
</dbReference>
<name>E3H961_ILYPC</name>
<evidence type="ECO:0000313" key="4">
    <source>
        <dbReference type="EMBL" id="ADO82760.1"/>
    </source>
</evidence>
<dbReference type="InterPro" id="IPR018211">
    <property type="entry name" value="ADH_Fe_CS"/>
</dbReference>
<sequence length="390" mass="43255">MLNFSFYNPTNIIFGKDQMKNLDTLVPKNAKILITYGGGSVKRFGTLDKVKEELGKSEREIFEFGGIEANPRFETLMKAVEIVRDKKIDFLLAVGGGSVMDGTKFIAIASTTDEFIGKESELLKFGFNPIPVKTALPFGTVVTLPATGSEMNNGAVITKGIDKLPIFSNFTFPKFSILDPTLTYSLPATQVANGVVDTFIHTVEQYVTYPVNAGFQDRTAEGILQTLIEVGKETIENPTNYDARANLVWCATMALNGLIGSGVPQDWTTHMIGHEMTALFGLDHAKTLAVVQPAIWKVRKSSKKEKLLQYAERVWNIKDGKEDEKIDLAIMKTEKFFHSLGIKTKLSDYNIGEDDIQKIINSLEKHGMTALSESREVTLEISEEILRKAL</sequence>
<evidence type="ECO:0000259" key="2">
    <source>
        <dbReference type="Pfam" id="PF00465"/>
    </source>
</evidence>
<dbReference type="Pfam" id="PF00465">
    <property type="entry name" value="Fe-ADH"/>
    <property type="match status" value="1"/>
</dbReference>
<keyword evidence="5" id="KW-1185">Reference proteome</keyword>
<reference evidence="4 5" key="1">
    <citation type="journal article" date="2010" name="Stand. Genomic Sci.">
        <title>Complete genome sequence of Ilyobacter polytropus type strain (CuHbu1).</title>
        <authorList>
            <person name="Sikorski J."/>
            <person name="Chertkov O."/>
            <person name="Lapidus A."/>
            <person name="Nolan M."/>
            <person name="Lucas S."/>
            <person name="Del Rio T.G."/>
            <person name="Tice H."/>
            <person name="Cheng J.F."/>
            <person name="Tapia R."/>
            <person name="Han C."/>
            <person name="Goodwin L."/>
            <person name="Pitluck S."/>
            <person name="Liolios K."/>
            <person name="Ivanova N."/>
            <person name="Mavromatis K."/>
            <person name="Mikhailova N."/>
            <person name="Pati A."/>
            <person name="Chen A."/>
            <person name="Palaniappan K."/>
            <person name="Land M."/>
            <person name="Hauser L."/>
            <person name="Chang Y.J."/>
            <person name="Jeffries C.D."/>
            <person name="Brambilla E."/>
            <person name="Yasawong M."/>
            <person name="Rohde M."/>
            <person name="Pukall R."/>
            <person name="Spring S."/>
            <person name="Goker M."/>
            <person name="Woyke T."/>
            <person name="Bristow J."/>
            <person name="Eisen J.A."/>
            <person name="Markowitz V."/>
            <person name="Hugenholtz P."/>
            <person name="Kyrpides N.C."/>
            <person name="Klenk H.P."/>
        </authorList>
    </citation>
    <scope>NUCLEOTIDE SEQUENCE [LARGE SCALE GENOMIC DNA]</scope>
    <source>
        <strain evidence="5">ATCC 51220 / DSM 2926 / LMG 16218 / CuHBu1</strain>
    </source>
</reference>
<dbReference type="GO" id="GO:0008106">
    <property type="term" value="F:alcohol dehydrogenase (NADP+) activity"/>
    <property type="evidence" value="ECO:0007669"/>
    <property type="project" value="TreeGrafter"/>
</dbReference>
<dbReference type="EMBL" id="CP002281">
    <property type="protein sequence ID" value="ADO82760.1"/>
    <property type="molecule type" value="Genomic_DNA"/>
</dbReference>
<keyword evidence="1" id="KW-0560">Oxidoreductase</keyword>
<dbReference type="FunFam" id="3.40.50.1970:FF:000003">
    <property type="entry name" value="Alcohol dehydrogenase, iron-containing"/>
    <property type="match status" value="1"/>
</dbReference>
<dbReference type="PANTHER" id="PTHR43633:SF1">
    <property type="entry name" value="ALCOHOL DEHYDROGENASE YQHD"/>
    <property type="match status" value="1"/>
</dbReference>
<dbReference type="Proteomes" id="UP000006875">
    <property type="component" value="Chromosome"/>
</dbReference>
<dbReference type="AlphaFoldDB" id="E3H961"/>
<evidence type="ECO:0000259" key="3">
    <source>
        <dbReference type="Pfam" id="PF25137"/>
    </source>
</evidence>
<dbReference type="STRING" id="572544.Ilyop_0978"/>
<dbReference type="CDD" id="cd08187">
    <property type="entry name" value="BDH"/>
    <property type="match status" value="1"/>
</dbReference>
<protein>
    <submittedName>
        <fullName evidence="4">Iron-containing alcohol dehydrogenase</fullName>
    </submittedName>
</protein>
<dbReference type="eggNOG" id="COG1979">
    <property type="taxonomic scope" value="Bacteria"/>
</dbReference>
<accession>E3H961</accession>